<proteinExistence type="predicted"/>
<gene>
    <name evidence="1" type="ORF">DPEC_G00193110</name>
</gene>
<accession>A0ACC2G713</accession>
<name>A0ACC2G713_DALPE</name>
<evidence type="ECO:0000313" key="1">
    <source>
        <dbReference type="EMBL" id="KAJ7999315.1"/>
    </source>
</evidence>
<reference evidence="1" key="1">
    <citation type="submission" date="2021-05" db="EMBL/GenBank/DDBJ databases">
        <authorList>
            <person name="Pan Q."/>
            <person name="Jouanno E."/>
            <person name="Zahm M."/>
            <person name="Klopp C."/>
            <person name="Cabau C."/>
            <person name="Louis A."/>
            <person name="Berthelot C."/>
            <person name="Parey E."/>
            <person name="Roest Crollius H."/>
            <person name="Montfort J."/>
            <person name="Robinson-Rechavi M."/>
            <person name="Bouchez O."/>
            <person name="Lampietro C."/>
            <person name="Lopez Roques C."/>
            <person name="Donnadieu C."/>
            <person name="Postlethwait J."/>
            <person name="Bobe J."/>
            <person name="Dillon D."/>
            <person name="Chandos A."/>
            <person name="von Hippel F."/>
            <person name="Guiguen Y."/>
        </authorList>
    </citation>
    <scope>NUCLEOTIDE SEQUENCE</scope>
    <source>
        <strain evidence="1">YG-Jan2019</strain>
    </source>
</reference>
<sequence>MVQQRPRVVICANTCPVPLLPRIPCVSRFSDSIRQTIPTGTMAALRPMQRPKIVKKRVKKFIRHQSLR</sequence>
<organism evidence="1 2">
    <name type="scientific">Dallia pectoralis</name>
    <name type="common">Alaska blackfish</name>
    <dbReference type="NCBI Taxonomy" id="75939"/>
    <lineage>
        <taxon>Eukaryota</taxon>
        <taxon>Metazoa</taxon>
        <taxon>Chordata</taxon>
        <taxon>Craniata</taxon>
        <taxon>Vertebrata</taxon>
        <taxon>Euteleostomi</taxon>
        <taxon>Actinopterygii</taxon>
        <taxon>Neopterygii</taxon>
        <taxon>Teleostei</taxon>
        <taxon>Protacanthopterygii</taxon>
        <taxon>Esociformes</taxon>
        <taxon>Umbridae</taxon>
        <taxon>Dallia</taxon>
    </lineage>
</organism>
<comment type="caution">
    <text evidence="1">The sequence shown here is derived from an EMBL/GenBank/DDBJ whole genome shotgun (WGS) entry which is preliminary data.</text>
</comment>
<evidence type="ECO:0000313" key="2">
    <source>
        <dbReference type="Proteomes" id="UP001157502"/>
    </source>
</evidence>
<dbReference type="EMBL" id="CM055743">
    <property type="protein sequence ID" value="KAJ7999315.1"/>
    <property type="molecule type" value="Genomic_DNA"/>
</dbReference>
<keyword evidence="2" id="KW-1185">Reference proteome</keyword>
<protein>
    <submittedName>
        <fullName evidence="1">Uncharacterized protein</fullName>
    </submittedName>
</protein>
<dbReference type="Proteomes" id="UP001157502">
    <property type="component" value="Chromosome 16"/>
</dbReference>